<evidence type="ECO:0000256" key="8">
    <source>
        <dbReference type="ARBA" id="ARBA00022833"/>
    </source>
</evidence>
<dbReference type="PROSITE" id="PS50016">
    <property type="entry name" value="ZF_PHD_2"/>
    <property type="match status" value="1"/>
</dbReference>
<evidence type="ECO:0000256" key="12">
    <source>
        <dbReference type="ARBA" id="ARBA00023242"/>
    </source>
</evidence>
<feature type="domain" description="PHD-type" evidence="19">
    <location>
        <begin position="66"/>
        <end position="115"/>
    </location>
</feature>
<keyword evidence="11" id="KW-0804">Transcription</keyword>
<dbReference type="CDD" id="cd15534">
    <property type="entry name" value="PHD2_PHF12_Rco1"/>
    <property type="match status" value="1"/>
</dbReference>
<dbReference type="GO" id="GO:0003714">
    <property type="term" value="F:transcription corepressor activity"/>
    <property type="evidence" value="ECO:0007669"/>
    <property type="project" value="InterPro"/>
</dbReference>
<dbReference type="InterPro" id="IPR019786">
    <property type="entry name" value="Zinc_finger_PHD-type_CS"/>
</dbReference>
<dbReference type="SUPFAM" id="SSF57903">
    <property type="entry name" value="FYVE/PHD zinc finger"/>
    <property type="match status" value="2"/>
</dbReference>
<keyword evidence="2" id="KW-0678">Repressor</keyword>
<evidence type="ECO:0000256" key="7">
    <source>
        <dbReference type="ARBA" id="ARBA00022771"/>
    </source>
</evidence>
<keyword evidence="4" id="KW-0597">Phosphoprotein</keyword>
<dbReference type="PANTHER" id="PTHR46309:SF1">
    <property type="entry name" value="PHD FINGER PROTEIN 12"/>
    <property type="match status" value="1"/>
</dbReference>
<evidence type="ECO:0000256" key="6">
    <source>
        <dbReference type="ARBA" id="ARBA00022737"/>
    </source>
</evidence>
<dbReference type="CDD" id="cd15533">
    <property type="entry name" value="PHD1_PHF12"/>
    <property type="match status" value="1"/>
</dbReference>
<dbReference type="AlphaFoldDB" id="A0A131YQI9"/>
<keyword evidence="10" id="KW-0805">Transcription regulation</keyword>
<evidence type="ECO:0000256" key="9">
    <source>
        <dbReference type="ARBA" id="ARBA00022843"/>
    </source>
</evidence>
<dbReference type="Gene3D" id="6.10.20.60">
    <property type="entry name" value="PHD finger protein 12"/>
    <property type="match status" value="1"/>
</dbReference>
<dbReference type="Gene3D" id="2.60.200.20">
    <property type="match status" value="1"/>
</dbReference>
<protein>
    <recommendedName>
        <fullName evidence="14">PHD finger protein 12</fullName>
    </recommendedName>
    <alternativeName>
        <fullName evidence="15">PHD factor 1</fullName>
    </alternativeName>
</protein>
<name>A0A131YQI9_RHIAP</name>
<evidence type="ECO:0000256" key="16">
    <source>
        <dbReference type="PROSITE-ProRule" id="PRU00146"/>
    </source>
</evidence>
<evidence type="ECO:0000259" key="19">
    <source>
        <dbReference type="PROSITE" id="PS50016"/>
    </source>
</evidence>
<dbReference type="PROSITE" id="PS50006">
    <property type="entry name" value="FHA_DOMAIN"/>
    <property type="match status" value="1"/>
</dbReference>
<accession>A0A131YQI9</accession>
<evidence type="ECO:0000256" key="10">
    <source>
        <dbReference type="ARBA" id="ARBA00023015"/>
    </source>
</evidence>
<dbReference type="InterPro" id="IPR042163">
    <property type="entry name" value="PHF12"/>
</dbReference>
<dbReference type="FunFam" id="3.30.40.10:FF:000154">
    <property type="entry name" value="PHD finger protein 12"/>
    <property type="match status" value="1"/>
</dbReference>
<keyword evidence="6" id="KW-0677">Repeat</keyword>
<evidence type="ECO:0000256" key="1">
    <source>
        <dbReference type="ARBA" id="ARBA00004123"/>
    </source>
</evidence>
<dbReference type="InterPro" id="IPR000253">
    <property type="entry name" value="FHA_dom"/>
</dbReference>
<organism evidence="20">
    <name type="scientific">Rhipicephalus appendiculatus</name>
    <name type="common">Brown ear tick</name>
    <dbReference type="NCBI Taxonomy" id="34631"/>
    <lineage>
        <taxon>Eukaryota</taxon>
        <taxon>Metazoa</taxon>
        <taxon>Ecdysozoa</taxon>
        <taxon>Arthropoda</taxon>
        <taxon>Chelicerata</taxon>
        <taxon>Arachnida</taxon>
        <taxon>Acari</taxon>
        <taxon>Parasitiformes</taxon>
        <taxon>Ixodida</taxon>
        <taxon>Ixodoidea</taxon>
        <taxon>Ixodidae</taxon>
        <taxon>Rhipicephalinae</taxon>
        <taxon>Rhipicephalus</taxon>
        <taxon>Rhipicephalus</taxon>
    </lineage>
</organism>
<evidence type="ECO:0000256" key="13">
    <source>
        <dbReference type="ARBA" id="ARBA00065785"/>
    </source>
</evidence>
<evidence type="ECO:0000256" key="4">
    <source>
        <dbReference type="ARBA" id="ARBA00022553"/>
    </source>
</evidence>
<dbReference type="FunFam" id="3.30.40.10:FF:000164">
    <property type="entry name" value="PHD finger protein 12"/>
    <property type="match status" value="1"/>
</dbReference>
<dbReference type="PANTHER" id="PTHR46309">
    <property type="entry name" value="PHD FINGER PROTEIN 12"/>
    <property type="match status" value="1"/>
</dbReference>
<keyword evidence="5" id="KW-0479">Metal-binding</keyword>
<dbReference type="EMBL" id="GEDV01007038">
    <property type="protein sequence ID" value="JAP81519.1"/>
    <property type="molecule type" value="Transcribed_RNA"/>
</dbReference>
<dbReference type="InterPro" id="IPR001965">
    <property type="entry name" value="Znf_PHD"/>
</dbReference>
<keyword evidence="9" id="KW-0832">Ubl conjugation</keyword>
<evidence type="ECO:0000256" key="2">
    <source>
        <dbReference type="ARBA" id="ARBA00022491"/>
    </source>
</evidence>
<dbReference type="GO" id="GO:0008270">
    <property type="term" value="F:zinc ion binding"/>
    <property type="evidence" value="ECO:0007669"/>
    <property type="project" value="UniProtKB-KW"/>
</dbReference>
<dbReference type="InterPro" id="IPR031966">
    <property type="entry name" value="PHF12_MRG-bd"/>
</dbReference>
<dbReference type="SUPFAM" id="SSF49879">
    <property type="entry name" value="SMAD/FHA domain"/>
    <property type="match status" value="1"/>
</dbReference>
<dbReference type="InterPro" id="IPR011011">
    <property type="entry name" value="Znf_FYVE_PHD"/>
</dbReference>
<dbReference type="InterPro" id="IPR008984">
    <property type="entry name" value="SMAD_FHA_dom_sf"/>
</dbReference>
<evidence type="ECO:0000256" key="5">
    <source>
        <dbReference type="ARBA" id="ARBA00022723"/>
    </source>
</evidence>
<dbReference type="CDD" id="cd22703">
    <property type="entry name" value="FHA_PHF12"/>
    <property type="match status" value="1"/>
</dbReference>
<evidence type="ECO:0000256" key="15">
    <source>
        <dbReference type="ARBA" id="ARBA00076589"/>
    </source>
</evidence>
<evidence type="ECO:0000259" key="18">
    <source>
        <dbReference type="PROSITE" id="PS50006"/>
    </source>
</evidence>
<dbReference type="InterPro" id="IPR038098">
    <property type="entry name" value="PHF12_MRG-bd_sf"/>
</dbReference>
<evidence type="ECO:0000313" key="20">
    <source>
        <dbReference type="EMBL" id="JAP81519.1"/>
    </source>
</evidence>
<comment type="subunit">
    <text evidence="13">Component of SIN3 complexes. Interacts with SIN3A in a complex composed of HDAC1, SAP30 and SIN3A. Component of the SIN3B complex, which includes SIN3B, HDAC2 or HDAC1, PHF12 and MORF4L1; interacts directly with all subunits. Interacts with TLE5.</text>
</comment>
<dbReference type="SMART" id="SM00249">
    <property type="entry name" value="PHD"/>
    <property type="match status" value="2"/>
</dbReference>
<dbReference type="Gene3D" id="3.30.40.10">
    <property type="entry name" value="Zinc/RING finger domain, C3HC4 (zinc finger)"/>
    <property type="match status" value="2"/>
</dbReference>
<dbReference type="Pfam" id="PF00628">
    <property type="entry name" value="PHD"/>
    <property type="match status" value="2"/>
</dbReference>
<keyword evidence="7 16" id="KW-0863">Zinc-finger</keyword>
<dbReference type="Pfam" id="PF16737">
    <property type="entry name" value="PHF12_MRG_bd"/>
    <property type="match status" value="1"/>
</dbReference>
<dbReference type="GO" id="GO:0000122">
    <property type="term" value="P:negative regulation of transcription by RNA polymerase II"/>
    <property type="evidence" value="ECO:0007669"/>
    <property type="project" value="TreeGrafter"/>
</dbReference>
<reference evidence="20" key="1">
    <citation type="journal article" date="2016" name="Ticks Tick Borne Dis.">
        <title>De novo assembly and annotation of the salivary gland transcriptome of Rhipicephalus appendiculatus male and female ticks during blood feeding.</title>
        <authorList>
            <person name="de Castro M.H."/>
            <person name="de Klerk D."/>
            <person name="Pienaar R."/>
            <person name="Latif A.A."/>
            <person name="Rees D.J."/>
            <person name="Mans B.J."/>
        </authorList>
    </citation>
    <scope>NUCLEOTIDE SEQUENCE</scope>
    <source>
        <tissue evidence="20">Salivary glands</tissue>
    </source>
</reference>
<keyword evidence="8" id="KW-0862">Zinc</keyword>
<evidence type="ECO:0000256" key="3">
    <source>
        <dbReference type="ARBA" id="ARBA00022499"/>
    </source>
</evidence>
<evidence type="ECO:0000256" key="14">
    <source>
        <dbReference type="ARBA" id="ARBA00068755"/>
    </source>
</evidence>
<proteinExistence type="predicted"/>
<keyword evidence="3" id="KW-1017">Isopeptide bond</keyword>
<evidence type="ECO:0000256" key="17">
    <source>
        <dbReference type="SAM" id="MobiDB-lite"/>
    </source>
</evidence>
<dbReference type="InterPro" id="IPR013083">
    <property type="entry name" value="Znf_RING/FYVE/PHD"/>
</dbReference>
<sequence length="552" mass="60929">MAASLERRYHGAERRVDNGRMATVEYDLNTSGGLMPQIQALIAPPASEERKPPVRCHRPSGRAVNHDCCDSCKEGGDLICCDRCPATFHLQCHDPPLDEESLPSGEWICHRCTVMAAGGSGPAGNSSEASSALHMLVAAASLLNAQQFELPNELSCHIALPGSSKRPRPARGRRHDLEPPVPLPLRVCFTCRRSCRWAPLIQCDYCPLLFHADCLEFPLASLPTGRWMCPNHAENFLEEKLLNSVSLTERVRLWDRFGGGSRLNQDAVKLAFLTRAHRPHPPFRLKRQRPRLYRAHIPRAVRDHYRRRPPPLSLSSAPQSQQDEQELWLASLVALQLALAARTAKGGSTVRDEEKGASPEDDSPFGWEVNQLDEKLVRLLAWQRLQQLLPVNGVNVSGVVASDMQARAMVCPVGSKGSPVPMPYRTLTLGSGADMDVCLRDFGHCDFVSAKHACIFYDEIGKHYELLNYSEHGTTVDNVLYSCDFSDKRLQATSTPAALAAPRPGIRRTCGCHVNPVGAAGWEGTALLHHGSLIKLGCLQFVFSVTNNHHVN</sequence>
<keyword evidence="12" id="KW-0539">Nucleus</keyword>
<feature type="region of interest" description="Disordered" evidence="17">
    <location>
        <begin position="345"/>
        <end position="366"/>
    </location>
</feature>
<dbReference type="GO" id="GO:0070822">
    <property type="term" value="C:Sin3-type complex"/>
    <property type="evidence" value="ECO:0007669"/>
    <property type="project" value="TreeGrafter"/>
</dbReference>
<feature type="domain" description="FHA" evidence="18">
    <location>
        <begin position="427"/>
        <end position="481"/>
    </location>
</feature>
<dbReference type="PROSITE" id="PS01359">
    <property type="entry name" value="ZF_PHD_1"/>
    <property type="match status" value="1"/>
</dbReference>
<evidence type="ECO:0000256" key="11">
    <source>
        <dbReference type="ARBA" id="ARBA00023163"/>
    </source>
</evidence>
<comment type="subcellular location">
    <subcellularLocation>
        <location evidence="1">Nucleus</location>
    </subcellularLocation>
</comment>
<dbReference type="InterPro" id="IPR019787">
    <property type="entry name" value="Znf_PHD-finger"/>
</dbReference>